<comment type="caution">
    <text evidence="4">The sequence shown here is derived from an EMBL/GenBank/DDBJ whole genome shotgun (WGS) entry which is preliminary data.</text>
</comment>
<dbReference type="GO" id="GO:0005886">
    <property type="term" value="C:plasma membrane"/>
    <property type="evidence" value="ECO:0007669"/>
    <property type="project" value="TreeGrafter"/>
</dbReference>
<sequence length="155" mass="16777">VKRLRDQLQTLVGPGDADGGFPILRQDEDGERMVGYIGASELEHGLSIVADDADGTVYFNSQKRTGFGEISSSSISSLTTADGGAAAIDPFDFSVYMDQAPLTVQVNSPLEVVQQFFVKLGARYVVVLDSDGYYEGVIDKKIWLAFLGELEEKSS</sequence>
<gene>
    <name evidence="4" type="ORF">EW146_g10307</name>
</gene>
<keyword evidence="1" id="KW-0406">Ion transport</keyword>
<keyword evidence="1" id="KW-0813">Transport</keyword>
<dbReference type="PROSITE" id="PS51371">
    <property type="entry name" value="CBS"/>
    <property type="match status" value="1"/>
</dbReference>
<dbReference type="PANTHER" id="PTHR45711">
    <property type="entry name" value="CHLORIDE CHANNEL PROTEIN"/>
    <property type="match status" value="1"/>
</dbReference>
<dbReference type="EMBL" id="SGPL01001243">
    <property type="protein sequence ID" value="THH03952.1"/>
    <property type="molecule type" value="Genomic_DNA"/>
</dbReference>
<dbReference type="PANTHER" id="PTHR45711:SF6">
    <property type="entry name" value="CHLORIDE CHANNEL PROTEIN"/>
    <property type="match status" value="1"/>
</dbReference>
<name>A0A4S4KYG8_9AGAM</name>
<protein>
    <recommendedName>
        <fullName evidence="3">CBS domain-containing protein</fullName>
    </recommendedName>
</protein>
<dbReference type="GO" id="GO:0005794">
    <property type="term" value="C:Golgi apparatus"/>
    <property type="evidence" value="ECO:0007669"/>
    <property type="project" value="TreeGrafter"/>
</dbReference>
<evidence type="ECO:0000313" key="5">
    <source>
        <dbReference type="Proteomes" id="UP000310158"/>
    </source>
</evidence>
<evidence type="ECO:0000313" key="4">
    <source>
        <dbReference type="EMBL" id="THH03952.1"/>
    </source>
</evidence>
<evidence type="ECO:0000259" key="3">
    <source>
        <dbReference type="PROSITE" id="PS51371"/>
    </source>
</evidence>
<dbReference type="GO" id="GO:0005247">
    <property type="term" value="F:voltage-gated chloride channel activity"/>
    <property type="evidence" value="ECO:0007669"/>
    <property type="project" value="TreeGrafter"/>
</dbReference>
<dbReference type="Proteomes" id="UP000310158">
    <property type="component" value="Unassembled WGS sequence"/>
</dbReference>
<dbReference type="OrthoDB" id="431497at2759"/>
<keyword evidence="2" id="KW-0129">CBS domain</keyword>
<accession>A0A4S4KYG8</accession>
<dbReference type="GO" id="GO:0005769">
    <property type="term" value="C:early endosome"/>
    <property type="evidence" value="ECO:0007669"/>
    <property type="project" value="TreeGrafter"/>
</dbReference>
<feature type="domain" description="CBS" evidence="3">
    <location>
        <begin position="97"/>
        <end position="155"/>
    </location>
</feature>
<dbReference type="AlphaFoldDB" id="A0A4S4KYG8"/>
<feature type="non-terminal residue" evidence="4">
    <location>
        <position position="1"/>
    </location>
</feature>
<dbReference type="Pfam" id="PF00571">
    <property type="entry name" value="CBS"/>
    <property type="match status" value="1"/>
</dbReference>
<keyword evidence="5" id="KW-1185">Reference proteome</keyword>
<evidence type="ECO:0000256" key="2">
    <source>
        <dbReference type="PROSITE-ProRule" id="PRU00703"/>
    </source>
</evidence>
<evidence type="ECO:0000256" key="1">
    <source>
        <dbReference type="ARBA" id="ARBA00023065"/>
    </source>
</evidence>
<reference evidence="4 5" key="1">
    <citation type="submission" date="2019-02" db="EMBL/GenBank/DDBJ databases">
        <title>Genome sequencing of the rare red list fungi Bondarzewia mesenterica.</title>
        <authorList>
            <person name="Buettner E."/>
            <person name="Kellner H."/>
        </authorList>
    </citation>
    <scope>NUCLEOTIDE SEQUENCE [LARGE SCALE GENOMIC DNA]</scope>
    <source>
        <strain evidence="4 5">DSM 108281</strain>
    </source>
</reference>
<dbReference type="SUPFAM" id="SSF54631">
    <property type="entry name" value="CBS-domain pair"/>
    <property type="match status" value="1"/>
</dbReference>
<dbReference type="InterPro" id="IPR046342">
    <property type="entry name" value="CBS_dom_sf"/>
</dbReference>
<organism evidence="4 5">
    <name type="scientific">Bondarzewia mesenterica</name>
    <dbReference type="NCBI Taxonomy" id="1095465"/>
    <lineage>
        <taxon>Eukaryota</taxon>
        <taxon>Fungi</taxon>
        <taxon>Dikarya</taxon>
        <taxon>Basidiomycota</taxon>
        <taxon>Agaricomycotina</taxon>
        <taxon>Agaricomycetes</taxon>
        <taxon>Russulales</taxon>
        <taxon>Bondarzewiaceae</taxon>
        <taxon>Bondarzewia</taxon>
    </lineage>
</organism>
<dbReference type="InterPro" id="IPR000644">
    <property type="entry name" value="CBS_dom"/>
</dbReference>
<proteinExistence type="predicted"/>